<dbReference type="GO" id="GO:0003677">
    <property type="term" value="F:DNA binding"/>
    <property type="evidence" value="ECO:0007669"/>
    <property type="project" value="InterPro"/>
</dbReference>
<dbReference type="GO" id="GO:0006352">
    <property type="term" value="P:DNA-templated transcription initiation"/>
    <property type="evidence" value="ECO:0007669"/>
    <property type="project" value="InterPro"/>
</dbReference>
<dbReference type="Proteomes" id="UP000183200">
    <property type="component" value="Unassembled WGS sequence"/>
</dbReference>
<evidence type="ECO:0000256" key="1">
    <source>
        <dbReference type="ARBA" id="ARBA00010641"/>
    </source>
</evidence>
<dbReference type="Pfam" id="PF08281">
    <property type="entry name" value="Sigma70_r4_2"/>
    <property type="match status" value="1"/>
</dbReference>
<organism evidence="7 8">
    <name type="scientific">Pedobacter steynii</name>
    <dbReference type="NCBI Taxonomy" id="430522"/>
    <lineage>
        <taxon>Bacteria</taxon>
        <taxon>Pseudomonadati</taxon>
        <taxon>Bacteroidota</taxon>
        <taxon>Sphingobacteriia</taxon>
        <taxon>Sphingobacteriales</taxon>
        <taxon>Sphingobacteriaceae</taxon>
        <taxon>Pedobacter</taxon>
    </lineage>
</organism>
<dbReference type="Gene3D" id="1.10.1740.10">
    <property type="match status" value="1"/>
</dbReference>
<dbReference type="Pfam" id="PF04542">
    <property type="entry name" value="Sigma70_r2"/>
    <property type="match status" value="1"/>
</dbReference>
<dbReference type="InterPro" id="IPR039425">
    <property type="entry name" value="RNA_pol_sigma-70-like"/>
</dbReference>
<evidence type="ECO:0000313" key="7">
    <source>
        <dbReference type="EMBL" id="SDL47179.1"/>
    </source>
</evidence>
<dbReference type="InterPro" id="IPR013249">
    <property type="entry name" value="RNA_pol_sigma70_r4_t2"/>
</dbReference>
<dbReference type="PANTHER" id="PTHR43133:SF46">
    <property type="entry name" value="RNA POLYMERASE SIGMA-70 FACTOR ECF SUBFAMILY"/>
    <property type="match status" value="1"/>
</dbReference>
<dbReference type="InterPro" id="IPR007627">
    <property type="entry name" value="RNA_pol_sigma70_r2"/>
</dbReference>
<accession>A0A1G9KC65</accession>
<dbReference type="RefSeq" id="WP_074604554.1">
    <property type="nucleotide sequence ID" value="NZ_FNGY01000001.1"/>
</dbReference>
<keyword evidence="8" id="KW-1185">Reference proteome</keyword>
<evidence type="ECO:0000259" key="5">
    <source>
        <dbReference type="Pfam" id="PF04542"/>
    </source>
</evidence>
<reference evidence="8" key="1">
    <citation type="submission" date="2016-10" db="EMBL/GenBank/DDBJ databases">
        <authorList>
            <person name="Varghese N."/>
            <person name="Submissions S."/>
        </authorList>
    </citation>
    <scope>NUCLEOTIDE SEQUENCE [LARGE SCALE GENOMIC DNA]</scope>
    <source>
        <strain evidence="8">DSM 19110</strain>
    </source>
</reference>
<sequence length="183" mass="21850">MDTRSNRRNIYEDDSFKELYKLHWSRIYRLCLYYCADQSDAKDMTQNIFVSVWERELVFPEPKAAEVFLSKAARFQVLKYHRDKKLKQPVTEQTGYEDKVEVLRYNPETLYTLKEFSLQIHDQVDALQEPGRTIFILSRMQEKTYREIGMELGIAVKTVEKHMSKALFQLRSVLIPHTLFTKK</sequence>
<dbReference type="Gene3D" id="1.10.10.10">
    <property type="entry name" value="Winged helix-like DNA-binding domain superfamily/Winged helix DNA-binding domain"/>
    <property type="match status" value="1"/>
</dbReference>
<dbReference type="OrthoDB" id="764619at2"/>
<feature type="domain" description="RNA polymerase sigma-70 region 2" evidence="5">
    <location>
        <begin position="19"/>
        <end position="85"/>
    </location>
</feature>
<comment type="similarity">
    <text evidence="1">Belongs to the sigma-70 factor family. ECF subfamily.</text>
</comment>
<feature type="domain" description="RNA polymerase sigma factor 70 region 4 type 2" evidence="6">
    <location>
        <begin position="118"/>
        <end position="167"/>
    </location>
</feature>
<dbReference type="SUPFAM" id="SSF88946">
    <property type="entry name" value="Sigma2 domain of RNA polymerase sigma factors"/>
    <property type="match status" value="1"/>
</dbReference>
<dbReference type="SUPFAM" id="SSF88659">
    <property type="entry name" value="Sigma3 and sigma4 domains of RNA polymerase sigma factors"/>
    <property type="match status" value="1"/>
</dbReference>
<dbReference type="InterPro" id="IPR013325">
    <property type="entry name" value="RNA_pol_sigma_r2"/>
</dbReference>
<dbReference type="AlphaFoldDB" id="A0A1G9KC65"/>
<gene>
    <name evidence="7" type="ORF">SAMN05421820_101532</name>
</gene>
<evidence type="ECO:0000259" key="6">
    <source>
        <dbReference type="Pfam" id="PF08281"/>
    </source>
</evidence>
<evidence type="ECO:0000256" key="3">
    <source>
        <dbReference type="ARBA" id="ARBA00023082"/>
    </source>
</evidence>
<evidence type="ECO:0000313" key="8">
    <source>
        <dbReference type="Proteomes" id="UP000183200"/>
    </source>
</evidence>
<dbReference type="EMBL" id="FNGY01000001">
    <property type="protein sequence ID" value="SDL47179.1"/>
    <property type="molecule type" value="Genomic_DNA"/>
</dbReference>
<name>A0A1G9KC65_9SPHI</name>
<keyword evidence="2" id="KW-0805">Transcription regulation</keyword>
<dbReference type="InterPro" id="IPR036388">
    <property type="entry name" value="WH-like_DNA-bd_sf"/>
</dbReference>
<evidence type="ECO:0000256" key="2">
    <source>
        <dbReference type="ARBA" id="ARBA00023015"/>
    </source>
</evidence>
<protein>
    <submittedName>
        <fullName evidence="7">RNA polymerase sigma-70 factor, ECF subfamily</fullName>
    </submittedName>
</protein>
<dbReference type="NCBIfam" id="TIGR02937">
    <property type="entry name" value="sigma70-ECF"/>
    <property type="match status" value="1"/>
</dbReference>
<dbReference type="InterPro" id="IPR013324">
    <property type="entry name" value="RNA_pol_sigma_r3/r4-like"/>
</dbReference>
<keyword evidence="3" id="KW-0731">Sigma factor</keyword>
<dbReference type="InterPro" id="IPR014284">
    <property type="entry name" value="RNA_pol_sigma-70_dom"/>
</dbReference>
<proteinExistence type="inferred from homology"/>
<dbReference type="GO" id="GO:0016987">
    <property type="term" value="F:sigma factor activity"/>
    <property type="evidence" value="ECO:0007669"/>
    <property type="project" value="UniProtKB-KW"/>
</dbReference>
<keyword evidence="4" id="KW-0804">Transcription</keyword>
<dbReference type="PANTHER" id="PTHR43133">
    <property type="entry name" value="RNA POLYMERASE ECF-TYPE SIGMA FACTO"/>
    <property type="match status" value="1"/>
</dbReference>
<evidence type="ECO:0000256" key="4">
    <source>
        <dbReference type="ARBA" id="ARBA00023163"/>
    </source>
</evidence>